<feature type="compositionally biased region" description="Basic and acidic residues" evidence="1">
    <location>
        <begin position="43"/>
        <end position="60"/>
    </location>
</feature>
<dbReference type="EMBL" id="CP064795">
    <property type="protein sequence ID" value="QPG04696.1"/>
    <property type="molecule type" value="Genomic_DNA"/>
</dbReference>
<proteinExistence type="predicted"/>
<feature type="compositionally biased region" description="Basic and acidic residues" evidence="1">
    <location>
        <begin position="1"/>
        <end position="21"/>
    </location>
</feature>
<dbReference type="RefSeq" id="WP_195809789.1">
    <property type="nucleotide sequence ID" value="NZ_CP064795.1"/>
</dbReference>
<sequence>MTDKAQDKAQNKKPLKEKDAESGAPEETSIAGEEDPGAALEDWITRDERTRRKPKDKSDD</sequence>
<name>A0A7S9HCP7_9ALTE</name>
<dbReference type="Proteomes" id="UP000595095">
    <property type="component" value="Chromosome"/>
</dbReference>
<protein>
    <submittedName>
        <fullName evidence="2">Uncharacterized protein</fullName>
    </submittedName>
</protein>
<dbReference type="KEGG" id="smaa:IT774_10770"/>
<organism evidence="2 3">
    <name type="scientific">Salinimonas marina</name>
    <dbReference type="NCBI Taxonomy" id="2785918"/>
    <lineage>
        <taxon>Bacteria</taxon>
        <taxon>Pseudomonadati</taxon>
        <taxon>Pseudomonadota</taxon>
        <taxon>Gammaproteobacteria</taxon>
        <taxon>Alteromonadales</taxon>
        <taxon>Alteromonadaceae</taxon>
        <taxon>Alteromonas/Salinimonas group</taxon>
        <taxon>Salinimonas</taxon>
    </lineage>
</organism>
<feature type="region of interest" description="Disordered" evidence="1">
    <location>
        <begin position="1"/>
        <end position="60"/>
    </location>
</feature>
<gene>
    <name evidence="2" type="ORF">IT774_10770</name>
</gene>
<reference evidence="2 3" key="1">
    <citation type="submission" date="2020-11" db="EMBL/GenBank/DDBJ databases">
        <title>Complete genome sequence for Salinimonas sp. strain G2-b.</title>
        <authorList>
            <person name="Park S.-J."/>
        </authorList>
    </citation>
    <scope>NUCLEOTIDE SEQUENCE [LARGE SCALE GENOMIC DNA]</scope>
    <source>
        <strain evidence="2 3">G2-b</strain>
    </source>
</reference>
<keyword evidence="3" id="KW-1185">Reference proteome</keyword>
<evidence type="ECO:0000313" key="3">
    <source>
        <dbReference type="Proteomes" id="UP000595095"/>
    </source>
</evidence>
<dbReference type="AlphaFoldDB" id="A0A7S9HCP7"/>
<evidence type="ECO:0000256" key="1">
    <source>
        <dbReference type="SAM" id="MobiDB-lite"/>
    </source>
</evidence>
<evidence type="ECO:0000313" key="2">
    <source>
        <dbReference type="EMBL" id="QPG04696.1"/>
    </source>
</evidence>
<accession>A0A7S9HCP7</accession>